<comment type="caution">
    <text evidence="2">The sequence shown here is derived from an EMBL/GenBank/DDBJ whole genome shotgun (WGS) entry which is preliminary data.</text>
</comment>
<dbReference type="OrthoDB" id="5351220at2759"/>
<gene>
    <name evidence="2" type="ORF">BKCO1_610002</name>
</gene>
<keyword evidence="3" id="KW-1185">Reference proteome</keyword>
<feature type="region of interest" description="Disordered" evidence="1">
    <location>
        <begin position="1"/>
        <end position="23"/>
    </location>
</feature>
<protein>
    <submittedName>
        <fullName evidence="2">Het-s domain-containing protein</fullName>
    </submittedName>
</protein>
<dbReference type="STRING" id="236234.A0A1J9QND7"/>
<evidence type="ECO:0000256" key="1">
    <source>
        <dbReference type="SAM" id="MobiDB-lite"/>
    </source>
</evidence>
<dbReference type="EMBL" id="MNUE01000061">
    <property type="protein sequence ID" value="OJD30414.1"/>
    <property type="molecule type" value="Genomic_DNA"/>
</dbReference>
<dbReference type="Proteomes" id="UP000183809">
    <property type="component" value="Unassembled WGS sequence"/>
</dbReference>
<feature type="compositionally biased region" description="Basic and acidic residues" evidence="1">
    <location>
        <begin position="13"/>
        <end position="23"/>
    </location>
</feature>
<name>A0A1J9QND7_9PEZI</name>
<dbReference type="AlphaFoldDB" id="A0A1J9QND7"/>
<evidence type="ECO:0000313" key="2">
    <source>
        <dbReference type="EMBL" id="OJD30414.1"/>
    </source>
</evidence>
<evidence type="ECO:0000313" key="3">
    <source>
        <dbReference type="Proteomes" id="UP000183809"/>
    </source>
</evidence>
<dbReference type="GeneID" id="31018246"/>
<accession>A0A1J9QND7</accession>
<dbReference type="RefSeq" id="XP_020126674.1">
    <property type="nucleotide sequence ID" value="XM_020277985.1"/>
</dbReference>
<proteinExistence type="predicted"/>
<reference evidence="2 3" key="1">
    <citation type="submission" date="2016-10" db="EMBL/GenBank/DDBJ databases">
        <title>Proteomics and genomics reveal pathogen-plant mechanisms compatible with a hemibiotrophic lifestyle of Diplodia corticola.</title>
        <authorList>
            <person name="Fernandes I."/>
            <person name="De Jonge R."/>
            <person name="Van De Peer Y."/>
            <person name="Devreese B."/>
            <person name="Alves A."/>
            <person name="Esteves A.C."/>
        </authorList>
    </citation>
    <scope>NUCLEOTIDE SEQUENCE [LARGE SCALE GENOMIC DNA]</scope>
    <source>
        <strain evidence="2 3">CBS 112549</strain>
    </source>
</reference>
<sequence length="592" mass="65344">MASPGPAHHYRHRGPETRSEEEIRDEIVIDEAEHRIAHPILRPLPLQTGTSDIDLRHLLNDYDVVMQQLHDIIRAHGIQIWGYEFAHRVPPGVVPTDGTEVTLVIKSTDFDRFEWEEAVVQVAKKVAQLRNPGPTIVVEIIDYRAVNPFTYPIPASDDELIKAWEHWMGQTIMECMSDMEWQTLGLQGRALVPDMAQCRQTVLITAWDASSPYWTVLKANISQVTQSFNLAIIVRQAQPWCGAGRRRGSRAVENMGSLFWAPPVRIGQSMGPVTVPPEVRGTGSVGGKLTLQDNDGDETTAIMTCYHVVETNALAAASAPPPLCLDQTTTAFPVHSPSDRDTSAKLELYDARIEALNEWLYGGNPSRALKVELGKTIAYFEETKIQLDAILADRARVAAAPRLFGHVFAHSGCCRIAGPNNAPLDWALMTLAAPRLLENEFPSAYAGTPGLFDGSHWQLKDVPGWSVAKIGSDCNVMKCGRSTGWTTGKLSTTKSWIQLGEKEPWKSSYGSVVSALMVHNDAEVKTEMGQTTFSEGGDSGSWVFDTETGAWIGVLFGGPLYEEYAYITPVDIILRDVEEVTGKKVVEPKEMK</sequence>
<organism evidence="2 3">
    <name type="scientific">Diplodia corticola</name>
    <dbReference type="NCBI Taxonomy" id="236234"/>
    <lineage>
        <taxon>Eukaryota</taxon>
        <taxon>Fungi</taxon>
        <taxon>Dikarya</taxon>
        <taxon>Ascomycota</taxon>
        <taxon>Pezizomycotina</taxon>
        <taxon>Dothideomycetes</taxon>
        <taxon>Dothideomycetes incertae sedis</taxon>
        <taxon>Botryosphaeriales</taxon>
        <taxon>Botryosphaeriaceae</taxon>
        <taxon>Diplodia</taxon>
    </lineage>
</organism>